<dbReference type="InterPro" id="IPR009711">
    <property type="entry name" value="UPF0473"/>
</dbReference>
<reference evidence="1" key="1">
    <citation type="submission" date="2020-10" db="EMBL/GenBank/DDBJ databases">
        <authorList>
            <person name="Gilroy R."/>
        </authorList>
    </citation>
    <scope>NUCLEOTIDE SEQUENCE</scope>
    <source>
        <strain evidence="1">ChiSxjej1B13-7041</strain>
    </source>
</reference>
<dbReference type="Pfam" id="PF06949">
    <property type="entry name" value="DUF1292"/>
    <property type="match status" value="1"/>
</dbReference>
<comment type="caution">
    <text evidence="1">The sequence shown here is derived from an EMBL/GenBank/DDBJ whole genome shotgun (WGS) entry which is preliminary data.</text>
</comment>
<accession>A0A9D1EM89</accession>
<proteinExistence type="predicted"/>
<dbReference type="EMBL" id="DVHU01000111">
    <property type="protein sequence ID" value="HIR94252.1"/>
    <property type="molecule type" value="Genomic_DNA"/>
</dbReference>
<evidence type="ECO:0000313" key="2">
    <source>
        <dbReference type="Proteomes" id="UP000886841"/>
    </source>
</evidence>
<evidence type="ECO:0000313" key="1">
    <source>
        <dbReference type="EMBL" id="HIR94252.1"/>
    </source>
</evidence>
<name>A0A9D1EM89_9FIRM</name>
<sequence length="124" mass="13617">MSEKDNYQSAACDGDCSSCGSTCGFGESDATVTLTLDDDTTIECAVLTIYPAGGKEYIALLPLDENGENHDGEVYLYRFVQGSNQEPMLENIEDDEEYEIASDAFDELLDKAEFDELVDEDKAN</sequence>
<reference evidence="1" key="2">
    <citation type="journal article" date="2021" name="PeerJ">
        <title>Extensive microbial diversity within the chicken gut microbiome revealed by metagenomics and culture.</title>
        <authorList>
            <person name="Gilroy R."/>
            <person name="Ravi A."/>
            <person name="Getino M."/>
            <person name="Pursley I."/>
            <person name="Horton D.L."/>
            <person name="Alikhan N.F."/>
            <person name="Baker D."/>
            <person name="Gharbi K."/>
            <person name="Hall N."/>
            <person name="Watson M."/>
            <person name="Adriaenssens E.M."/>
            <person name="Foster-Nyarko E."/>
            <person name="Jarju S."/>
            <person name="Secka A."/>
            <person name="Antonio M."/>
            <person name="Oren A."/>
            <person name="Chaudhuri R.R."/>
            <person name="La Ragione R."/>
            <person name="Hildebrand F."/>
            <person name="Pallen M.J."/>
        </authorList>
    </citation>
    <scope>NUCLEOTIDE SEQUENCE</scope>
    <source>
        <strain evidence="1">ChiSxjej1B13-7041</strain>
    </source>
</reference>
<gene>
    <name evidence="1" type="ORF">IAB98_12615</name>
</gene>
<dbReference type="AlphaFoldDB" id="A0A9D1EM89"/>
<organism evidence="1 2">
    <name type="scientific">Candidatus Egerieimonas intestinavium</name>
    <dbReference type="NCBI Taxonomy" id="2840777"/>
    <lineage>
        <taxon>Bacteria</taxon>
        <taxon>Bacillati</taxon>
        <taxon>Bacillota</taxon>
        <taxon>Clostridia</taxon>
        <taxon>Lachnospirales</taxon>
        <taxon>Lachnospiraceae</taxon>
        <taxon>Lachnospiraceae incertae sedis</taxon>
        <taxon>Candidatus Egerieimonas</taxon>
    </lineage>
</organism>
<dbReference type="Proteomes" id="UP000886841">
    <property type="component" value="Unassembled WGS sequence"/>
</dbReference>
<protein>
    <submittedName>
        <fullName evidence="1">DUF1292 domain-containing protein</fullName>
    </submittedName>
</protein>